<feature type="transmembrane region" description="Helical" evidence="1">
    <location>
        <begin position="58"/>
        <end position="74"/>
    </location>
</feature>
<organism evidence="2 3">
    <name type="scientific">Pseudomonas syringae pv. spinaceae</name>
    <dbReference type="NCBI Taxonomy" id="264459"/>
    <lineage>
        <taxon>Bacteria</taxon>
        <taxon>Pseudomonadati</taxon>
        <taxon>Pseudomonadota</taxon>
        <taxon>Gammaproteobacteria</taxon>
        <taxon>Pseudomonadales</taxon>
        <taxon>Pseudomonadaceae</taxon>
        <taxon>Pseudomonas</taxon>
        <taxon>Pseudomonas syringae</taxon>
    </lineage>
</organism>
<feature type="transmembrane region" description="Helical" evidence="1">
    <location>
        <begin position="20"/>
        <end position="38"/>
    </location>
</feature>
<sequence>MKDRIFKIGKFRIARQLDGYVLICFVFVAHASFTMLANQCIESGARLYALLNNLLDQVLLKLPILAVKVIAFIARQYAGSVFYIGPYMLSRRRKVILIIDILLKSFQMLFRLRII</sequence>
<protein>
    <submittedName>
        <fullName evidence="2">Hemolysin activator protein, HlyB family</fullName>
    </submittedName>
</protein>
<keyword evidence="1" id="KW-0472">Membrane</keyword>
<keyword evidence="1" id="KW-0812">Transmembrane</keyword>
<evidence type="ECO:0000313" key="2">
    <source>
        <dbReference type="EMBL" id="KPY88585.1"/>
    </source>
</evidence>
<keyword evidence="1" id="KW-1133">Transmembrane helix</keyword>
<gene>
    <name evidence="2" type="ORF">ALO94_200150</name>
</gene>
<dbReference type="EMBL" id="LJRI01000820">
    <property type="protein sequence ID" value="KPY88585.1"/>
    <property type="molecule type" value="Genomic_DNA"/>
</dbReference>
<evidence type="ECO:0000256" key="1">
    <source>
        <dbReference type="SAM" id="Phobius"/>
    </source>
</evidence>
<dbReference type="AlphaFoldDB" id="A0A0Q0B763"/>
<reference evidence="2 3" key="1">
    <citation type="submission" date="2015-09" db="EMBL/GenBank/DDBJ databases">
        <title>Genome announcement of multiple Pseudomonas syringae strains.</title>
        <authorList>
            <person name="Thakur S."/>
            <person name="Wang P.W."/>
            <person name="Gong Y."/>
            <person name="Weir B.S."/>
            <person name="Guttman D.S."/>
        </authorList>
    </citation>
    <scope>NUCLEOTIDE SEQUENCE [LARGE SCALE GENOMIC DNA]</scope>
    <source>
        <strain evidence="2 3">ICMP16929</strain>
    </source>
</reference>
<name>A0A0Q0B763_PSESX</name>
<dbReference type="Proteomes" id="UP000050384">
    <property type="component" value="Unassembled WGS sequence"/>
</dbReference>
<comment type="caution">
    <text evidence="2">The sequence shown here is derived from an EMBL/GenBank/DDBJ whole genome shotgun (WGS) entry which is preliminary data.</text>
</comment>
<accession>A0A0Q0B763</accession>
<proteinExistence type="predicted"/>
<evidence type="ECO:0000313" key="3">
    <source>
        <dbReference type="Proteomes" id="UP000050384"/>
    </source>
</evidence>